<gene>
    <name evidence="2" type="ORF">BJY01DRAFT_246503</name>
</gene>
<evidence type="ECO:0000313" key="3">
    <source>
        <dbReference type="Proteomes" id="UP001610446"/>
    </source>
</evidence>
<dbReference type="EMBL" id="JBFXLU010000051">
    <property type="protein sequence ID" value="KAL2848178.1"/>
    <property type="molecule type" value="Genomic_DNA"/>
</dbReference>
<accession>A0ABR4K797</accession>
<feature type="compositionally biased region" description="Low complexity" evidence="1">
    <location>
        <begin position="24"/>
        <end position="36"/>
    </location>
</feature>
<evidence type="ECO:0000313" key="2">
    <source>
        <dbReference type="EMBL" id="KAL2848178.1"/>
    </source>
</evidence>
<feature type="region of interest" description="Disordered" evidence="1">
    <location>
        <begin position="24"/>
        <end position="47"/>
    </location>
</feature>
<keyword evidence="3" id="KW-1185">Reference proteome</keyword>
<dbReference type="Proteomes" id="UP001610446">
    <property type="component" value="Unassembled WGS sequence"/>
</dbReference>
<name>A0ABR4K797_9EURO</name>
<sequence>MEHNAGINVNSQFLELCGITASADSSGSSSSSIWHSNQTGSGDDDKDARERFASVNSLLRDYVTVFSPTDEVAGLPPRARIDAILIMSLGLAKQKLLRSLSAATQAVASDDAEERLETLFWGHDQVISVPVPLVNPCNIRISVLDYVLWYGDTGGLETNLIVLRMDEALGGMVEEEGQEYYFAALAAICQSLLVIHLGSLTGGIYPNKVLAMIHHNRTKQDIIQDTCGIVTDGLKWIFLHVNKKHECSSIEFNWLAGETQAIVPLIGKIMDHAVKVKMMCEESELIKLGLSLEWKKMATMWNSPQQCNYSNNSEVEEMESLNSQDHSIQHSTSYLTIKMDWLADLKEGFKDLLHRAKRGEGVEQRFEELFKSASVKRNQELSSKQRKGIESLAVTDIDPNDLMKLFDLQREARPTSHWRVAPWEVLTVSSHLAVTLEQIKLVYGRAEQNEAVIRLTIDAIFLDLLANLKTEFGQYEEGKGKGKRPSTESTLSRKSLQMALETYISYIYPTRQSEGIVDELIHGRIDYSLWYGKPEEAETNLLVVEVKHKNFLAAGRYQAISYMALIQHARYKARRAKTPIYGVATDSQDWDFIRMDATGNVDIQQFSWEANQRSQIISLLHKIVAEASTLSPVPSREMTRERTVEELTGIRLTKSDGSPA</sequence>
<proteinExistence type="predicted"/>
<evidence type="ECO:0000256" key="1">
    <source>
        <dbReference type="SAM" id="MobiDB-lite"/>
    </source>
</evidence>
<protein>
    <submittedName>
        <fullName evidence="2">Uncharacterized protein</fullName>
    </submittedName>
</protein>
<organism evidence="2 3">
    <name type="scientific">Aspergillus pseudoustus</name>
    <dbReference type="NCBI Taxonomy" id="1810923"/>
    <lineage>
        <taxon>Eukaryota</taxon>
        <taxon>Fungi</taxon>
        <taxon>Dikarya</taxon>
        <taxon>Ascomycota</taxon>
        <taxon>Pezizomycotina</taxon>
        <taxon>Eurotiomycetes</taxon>
        <taxon>Eurotiomycetidae</taxon>
        <taxon>Eurotiales</taxon>
        <taxon>Aspergillaceae</taxon>
        <taxon>Aspergillus</taxon>
        <taxon>Aspergillus subgen. Nidulantes</taxon>
    </lineage>
</organism>
<reference evidence="2 3" key="1">
    <citation type="submission" date="2024-07" db="EMBL/GenBank/DDBJ databases">
        <title>Section-level genome sequencing and comparative genomics of Aspergillus sections Usti and Cavernicolus.</title>
        <authorList>
            <consortium name="Lawrence Berkeley National Laboratory"/>
            <person name="Nybo J.L."/>
            <person name="Vesth T.C."/>
            <person name="Theobald S."/>
            <person name="Frisvad J.C."/>
            <person name="Larsen T.O."/>
            <person name="Kjaerboelling I."/>
            <person name="Rothschild-Mancinelli K."/>
            <person name="Lyhne E.K."/>
            <person name="Kogle M.E."/>
            <person name="Barry K."/>
            <person name="Clum A."/>
            <person name="Na H."/>
            <person name="Ledsgaard L."/>
            <person name="Lin J."/>
            <person name="Lipzen A."/>
            <person name="Kuo A."/>
            <person name="Riley R."/>
            <person name="Mondo S."/>
            <person name="Labutti K."/>
            <person name="Haridas S."/>
            <person name="Pangalinan J."/>
            <person name="Salamov A.A."/>
            <person name="Simmons B.A."/>
            <person name="Magnuson J.K."/>
            <person name="Chen J."/>
            <person name="Drula E."/>
            <person name="Henrissat B."/>
            <person name="Wiebenga A."/>
            <person name="Lubbers R.J."/>
            <person name="Gomes A.C."/>
            <person name="Makela M.R."/>
            <person name="Stajich J."/>
            <person name="Grigoriev I.V."/>
            <person name="Mortensen U.H."/>
            <person name="De Vries R.P."/>
            <person name="Baker S.E."/>
            <person name="Andersen M.R."/>
        </authorList>
    </citation>
    <scope>NUCLEOTIDE SEQUENCE [LARGE SCALE GENOMIC DNA]</scope>
    <source>
        <strain evidence="2 3">CBS 123904</strain>
    </source>
</reference>
<comment type="caution">
    <text evidence="2">The sequence shown here is derived from an EMBL/GenBank/DDBJ whole genome shotgun (WGS) entry which is preliminary data.</text>
</comment>